<evidence type="ECO:0000313" key="1">
    <source>
        <dbReference type="EMBL" id="NMQ07830.1"/>
    </source>
</evidence>
<comment type="caution">
    <text evidence="1">The sequence shown here is derived from an EMBL/GenBank/DDBJ whole genome shotgun (WGS) entry which is preliminary data.</text>
</comment>
<proteinExistence type="predicted"/>
<reference evidence="1" key="1">
    <citation type="submission" date="2019-03" db="EMBL/GenBank/DDBJ databases">
        <title>Metabolic reconstructions from genomes of highly enriched 'Candidatus Accumulibacter' and 'Candidatus Competibacter' bioreactor populations.</title>
        <authorList>
            <person name="Annavajhala M.K."/>
            <person name="Welles L."/>
            <person name="Abbas B."/>
            <person name="Sorokin D."/>
            <person name="Park H."/>
            <person name="Van Loosdrecht M."/>
            <person name="Chandran K."/>
        </authorList>
    </citation>
    <scope>NUCLEOTIDE SEQUENCE</scope>
    <source>
        <strain evidence="1">SBR_L</strain>
    </source>
</reference>
<dbReference type="EMBL" id="SPMX01000097">
    <property type="protein sequence ID" value="NMQ07830.1"/>
    <property type="molecule type" value="Genomic_DNA"/>
</dbReference>
<organism evidence="1 2">
    <name type="scientific">Candidatus Accumulibacter contiguus</name>
    <dbReference type="NCBI Taxonomy" id="2954381"/>
    <lineage>
        <taxon>Bacteria</taxon>
        <taxon>Pseudomonadati</taxon>
        <taxon>Pseudomonadota</taxon>
        <taxon>Betaproteobacteria</taxon>
        <taxon>Candidatus Accumulibacter</taxon>
    </lineage>
</organism>
<gene>
    <name evidence="1" type="ORF">E4Q08_22615</name>
</gene>
<sequence length="253" mass="27401">MLAPAHAEMSAEELAKLAQNPVGNLISVPFQNNTNLNFGPEKKTQNILNIQPVIPISVNDDWNIITRTIVPVISMPGLYPGDDRTNGIGDTVLTAFVSPAKPGSWIWGVGPVAQIPTNTDNELGNKNWGLGPSVVVLHLEKGSPWVYGALVNNIWSLSGDKQGGSYNNGMIQPFVNYNFPGGLYVVSAPIITANWRAEDSQRWTVPVGGGVGKIFHLGKLPVNAQLSAYYNVVTPDDGANWQIRAQVQFMFPK</sequence>
<protein>
    <submittedName>
        <fullName evidence="1">Neuromedin U</fullName>
    </submittedName>
</protein>
<keyword evidence="2" id="KW-1185">Reference proteome</keyword>
<dbReference type="Proteomes" id="UP000886469">
    <property type="component" value="Unassembled WGS sequence"/>
</dbReference>
<evidence type="ECO:0000313" key="2">
    <source>
        <dbReference type="Proteomes" id="UP000886469"/>
    </source>
</evidence>
<name>A0ABX1TH17_9PROT</name>
<accession>A0ABX1TH17</accession>